<evidence type="ECO:0000313" key="3">
    <source>
        <dbReference type="EMBL" id="CAB4013511.1"/>
    </source>
</evidence>
<keyword evidence="4" id="KW-1185">Reference proteome</keyword>
<dbReference type="GO" id="GO:0046872">
    <property type="term" value="F:metal ion binding"/>
    <property type="evidence" value="ECO:0007669"/>
    <property type="project" value="UniProtKB-KW"/>
</dbReference>
<protein>
    <submittedName>
        <fullName evidence="3">Uncharacterized protein</fullName>
    </submittedName>
</protein>
<dbReference type="OrthoDB" id="5978526at2759"/>
<name>A0A6S7J8F9_PARCT</name>
<dbReference type="AlphaFoldDB" id="A0A6S7J8F9"/>
<dbReference type="EMBL" id="CACRXK020007914">
    <property type="protein sequence ID" value="CAB4013511.1"/>
    <property type="molecule type" value="Genomic_DNA"/>
</dbReference>
<dbReference type="PANTHER" id="PTHR34615:SF1">
    <property type="entry name" value="PX DOMAIN-CONTAINING PROTEIN"/>
    <property type="match status" value="1"/>
</dbReference>
<reference evidence="3" key="1">
    <citation type="submission" date="2020-04" db="EMBL/GenBank/DDBJ databases">
        <authorList>
            <person name="Alioto T."/>
            <person name="Alioto T."/>
            <person name="Gomez Garrido J."/>
        </authorList>
    </citation>
    <scope>NUCLEOTIDE SEQUENCE</scope>
    <source>
        <strain evidence="3">A484AB</strain>
    </source>
</reference>
<comment type="caution">
    <text evidence="3">The sequence shown here is derived from an EMBL/GenBank/DDBJ whole genome shotgun (WGS) entry which is preliminary data.</text>
</comment>
<evidence type="ECO:0000256" key="2">
    <source>
        <dbReference type="ARBA" id="ARBA00022723"/>
    </source>
</evidence>
<comment type="cofactor">
    <cofactor evidence="1">
        <name>a divalent metal cation</name>
        <dbReference type="ChEBI" id="CHEBI:60240"/>
    </cofactor>
</comment>
<accession>A0A6S7J8F9</accession>
<dbReference type="PANTHER" id="PTHR34615">
    <property type="entry name" value="PX DOMAIN-CONTAINING PROTEIN"/>
    <property type="match status" value="1"/>
</dbReference>
<evidence type="ECO:0000256" key="1">
    <source>
        <dbReference type="ARBA" id="ARBA00001968"/>
    </source>
</evidence>
<keyword evidence="2" id="KW-0479">Metal-binding</keyword>
<sequence length="298" mass="33541">MCVLNFRFTKADVIHLANALRLPDCFVCKNGTVASKLEGLCMLLRRLAYPNRLTDMVQMFGRSKSELSMVINSALDFVFNQHHSLLNNLNVPWLAPERLNEMARAVHEKGAALDNVRPISRPKLHQNVMYNGHKRVHAIKWQAVNAAIGLIVHLYGPVEGKRHDAAMLMMSGLYPQLEVYSHDGNGNPIAIYGDPAYPHRVHLQSPYKGVNLTDAQKQFNQSMSAVRVCVKWPFGEIVKYFAFNDFKKNLKIGLQSVAKIYAVSCLIYNAKVCLQGSNTASYYGLNPPTIDEYFSQSI</sequence>
<evidence type="ECO:0000313" key="4">
    <source>
        <dbReference type="Proteomes" id="UP001152795"/>
    </source>
</evidence>
<gene>
    <name evidence="3" type="ORF">PACLA_8A014645</name>
</gene>
<dbReference type="Pfam" id="PF13359">
    <property type="entry name" value="DDE_Tnp_4"/>
    <property type="match status" value="1"/>
</dbReference>
<organism evidence="3 4">
    <name type="scientific">Paramuricea clavata</name>
    <name type="common">Red gorgonian</name>
    <name type="synonym">Violescent sea-whip</name>
    <dbReference type="NCBI Taxonomy" id="317549"/>
    <lineage>
        <taxon>Eukaryota</taxon>
        <taxon>Metazoa</taxon>
        <taxon>Cnidaria</taxon>
        <taxon>Anthozoa</taxon>
        <taxon>Octocorallia</taxon>
        <taxon>Malacalcyonacea</taxon>
        <taxon>Plexauridae</taxon>
        <taxon>Paramuricea</taxon>
    </lineage>
</organism>
<proteinExistence type="predicted"/>
<dbReference type="InterPro" id="IPR027806">
    <property type="entry name" value="HARBI1_dom"/>
</dbReference>
<dbReference type="Proteomes" id="UP001152795">
    <property type="component" value="Unassembled WGS sequence"/>
</dbReference>